<dbReference type="EMBL" id="JBHTNZ010000074">
    <property type="protein sequence ID" value="MFD1464145.1"/>
    <property type="molecule type" value="Genomic_DNA"/>
</dbReference>
<reference evidence="7" key="1">
    <citation type="journal article" date="2019" name="Int. J. Syst. Evol. Microbiol.">
        <title>The Global Catalogue of Microorganisms (GCM) 10K type strain sequencing project: providing services to taxonomists for standard genome sequencing and annotation.</title>
        <authorList>
            <consortium name="The Broad Institute Genomics Platform"/>
            <consortium name="The Broad Institute Genome Sequencing Center for Infectious Disease"/>
            <person name="Wu L."/>
            <person name="Ma J."/>
        </authorList>
    </citation>
    <scope>NUCLEOTIDE SEQUENCE [LARGE SCALE GENOMIC DNA]</scope>
    <source>
        <strain evidence="7">CCM 9147</strain>
    </source>
</reference>
<keyword evidence="6" id="KW-0378">Hydrolase</keyword>
<keyword evidence="6" id="KW-0540">Nuclease</keyword>
<evidence type="ECO:0000256" key="1">
    <source>
        <dbReference type="ARBA" id="ARBA00008761"/>
    </source>
</evidence>
<evidence type="ECO:0000256" key="2">
    <source>
        <dbReference type="ARBA" id="ARBA00022578"/>
    </source>
</evidence>
<keyword evidence="6" id="KW-0255">Endonuclease</keyword>
<dbReference type="NCBIfam" id="NF040570">
    <property type="entry name" value="guided_TnpB"/>
    <property type="match status" value="1"/>
</dbReference>
<name>A0ABW4DLH9_9BACL</name>
<evidence type="ECO:0000313" key="6">
    <source>
        <dbReference type="EMBL" id="MFD1464145.1"/>
    </source>
</evidence>
<proteinExistence type="inferred from homology"/>
<gene>
    <name evidence="6" type="ORF">ACFQ5D_22970</name>
</gene>
<evidence type="ECO:0000256" key="3">
    <source>
        <dbReference type="ARBA" id="ARBA00023125"/>
    </source>
</evidence>
<accession>A0ABW4DLH9</accession>
<protein>
    <submittedName>
        <fullName evidence="6">RNA-guided endonuclease TnpB family protein</fullName>
    </submittedName>
</protein>
<dbReference type="Pfam" id="PF01385">
    <property type="entry name" value="OrfB_IS605"/>
    <property type="match status" value="1"/>
</dbReference>
<feature type="non-terminal residue" evidence="6">
    <location>
        <position position="119"/>
    </location>
</feature>
<dbReference type="NCBIfam" id="TIGR01766">
    <property type="entry name" value="IS200/IS605 family accessory protein TnpB-like domain"/>
    <property type="match status" value="1"/>
</dbReference>
<dbReference type="Proteomes" id="UP001597340">
    <property type="component" value="Unassembled WGS sequence"/>
</dbReference>
<keyword evidence="7" id="KW-1185">Reference proteome</keyword>
<feature type="domain" description="Probable transposase IS891/IS1136/IS1341" evidence="5">
    <location>
        <begin position="3"/>
        <end position="105"/>
    </location>
</feature>
<comment type="caution">
    <text evidence="6">The sequence shown here is derived from an EMBL/GenBank/DDBJ whole genome shotgun (WGS) entry which is preliminary data.</text>
</comment>
<evidence type="ECO:0000256" key="4">
    <source>
        <dbReference type="ARBA" id="ARBA00023172"/>
    </source>
</evidence>
<comment type="similarity">
    <text evidence="1">In the C-terminal section; belongs to the transposase 35 family.</text>
</comment>
<evidence type="ECO:0000313" key="7">
    <source>
        <dbReference type="Proteomes" id="UP001597340"/>
    </source>
</evidence>
<keyword evidence="3" id="KW-0238">DNA-binding</keyword>
<organism evidence="6 7">
    <name type="scientific">Paenibacillus farraposensis</name>
    <dbReference type="NCBI Taxonomy" id="2807095"/>
    <lineage>
        <taxon>Bacteria</taxon>
        <taxon>Bacillati</taxon>
        <taxon>Bacillota</taxon>
        <taxon>Bacilli</taxon>
        <taxon>Bacillales</taxon>
        <taxon>Paenibacillaceae</taxon>
        <taxon>Paenibacillus</taxon>
    </lineage>
</organism>
<dbReference type="GO" id="GO:0004519">
    <property type="term" value="F:endonuclease activity"/>
    <property type="evidence" value="ECO:0007669"/>
    <property type="project" value="UniProtKB-KW"/>
</dbReference>
<dbReference type="InterPro" id="IPR010095">
    <property type="entry name" value="Cas12f1-like_TNB"/>
</dbReference>
<keyword evidence="4" id="KW-0233">DNA recombination</keyword>
<keyword evidence="2" id="KW-0815">Transposition</keyword>
<dbReference type="InterPro" id="IPR001959">
    <property type="entry name" value="Transposase"/>
</dbReference>
<evidence type="ECO:0000259" key="5">
    <source>
        <dbReference type="Pfam" id="PF01385"/>
    </source>
</evidence>
<sequence length="119" mass="13927">MPKRDNKMGVDLGLKSFAITSDGETIENPKYLRKSEKRLAKLQKDWSRKKKGSTNRYKARLKVAKLHEKIRNQRQDFLHKVSSKMINENQVIVMEDLRVKNMMKNPKLAKAISEVSWSL</sequence>